<dbReference type="Proteomes" id="UP000054805">
    <property type="component" value="Unassembled WGS sequence"/>
</dbReference>
<sequence>MPPYNQRIESKLSQSEHKLPVNYYREEASDMDTHTGLWTAWQTWCRRRLGRPSLKSRGAVPCDEIGKSVVKRRRLLQLT</sequence>
<gene>
    <name evidence="1" type="ORF">T4A_9774</name>
    <name evidence="2" type="ORF">T4B_7235</name>
    <name evidence="3" type="ORF">T4C_1272</name>
</gene>
<protein>
    <submittedName>
        <fullName evidence="2">Uncharacterized protein</fullName>
    </submittedName>
</protein>
<dbReference type="Proteomes" id="UP000054632">
    <property type="component" value="Unassembled WGS sequence"/>
</dbReference>
<dbReference type="EMBL" id="JYDS01000176">
    <property type="protein sequence ID" value="KRZ22335.1"/>
    <property type="molecule type" value="Genomic_DNA"/>
</dbReference>
<proteinExistence type="predicted"/>
<keyword evidence="5" id="KW-1185">Reference proteome</keyword>
<dbReference type="AlphaFoldDB" id="A0A0V1IHY1"/>
<dbReference type="EMBL" id="JYDR01000050">
    <property type="protein sequence ID" value="KRY71991.1"/>
    <property type="molecule type" value="Genomic_DNA"/>
</dbReference>
<evidence type="ECO:0000313" key="5">
    <source>
        <dbReference type="Proteomes" id="UP000054805"/>
    </source>
</evidence>
<accession>A0A0V1IHY1</accession>
<evidence type="ECO:0000313" key="2">
    <source>
        <dbReference type="EMBL" id="KRZ22335.1"/>
    </source>
</evidence>
<evidence type="ECO:0000313" key="1">
    <source>
        <dbReference type="EMBL" id="KRY71991.1"/>
    </source>
</evidence>
<comment type="caution">
    <text evidence="2">The sequence shown here is derived from an EMBL/GenBank/DDBJ whole genome shotgun (WGS) entry which is preliminary data.</text>
</comment>
<dbReference type="EMBL" id="JYDV01000151">
    <property type="protein sequence ID" value="KRZ28584.1"/>
    <property type="molecule type" value="Genomic_DNA"/>
</dbReference>
<organism evidence="2 5">
    <name type="scientific">Trichinella pseudospiralis</name>
    <name type="common">Parasitic roundworm</name>
    <dbReference type="NCBI Taxonomy" id="6337"/>
    <lineage>
        <taxon>Eukaryota</taxon>
        <taxon>Metazoa</taxon>
        <taxon>Ecdysozoa</taxon>
        <taxon>Nematoda</taxon>
        <taxon>Enoplea</taxon>
        <taxon>Dorylaimia</taxon>
        <taxon>Trichinellida</taxon>
        <taxon>Trichinellidae</taxon>
        <taxon>Trichinella</taxon>
    </lineage>
</organism>
<evidence type="ECO:0000313" key="3">
    <source>
        <dbReference type="EMBL" id="KRZ28584.1"/>
    </source>
</evidence>
<evidence type="ECO:0000313" key="4">
    <source>
        <dbReference type="Proteomes" id="UP000054632"/>
    </source>
</evidence>
<reference evidence="4 5" key="1">
    <citation type="submission" date="2015-01" db="EMBL/GenBank/DDBJ databases">
        <title>Evolution of Trichinella species and genotypes.</title>
        <authorList>
            <person name="Korhonen P.K."/>
            <person name="Edoardo P."/>
            <person name="Giuseppe L.R."/>
            <person name="Gasser R.B."/>
        </authorList>
    </citation>
    <scope>NUCLEOTIDE SEQUENCE [LARGE SCALE GENOMIC DNA]</scope>
    <source>
        <strain evidence="1">ISS13</strain>
        <strain evidence="3">ISS176</strain>
        <strain evidence="2">ISS588</strain>
    </source>
</reference>
<dbReference type="Proteomes" id="UP000054826">
    <property type="component" value="Unassembled WGS sequence"/>
</dbReference>
<name>A0A0V1IHY1_TRIPS</name>